<keyword evidence="14" id="KW-1185">Reference proteome</keyword>
<dbReference type="Gene3D" id="6.20.200.20">
    <property type="match status" value="4"/>
</dbReference>
<dbReference type="Gene3D" id="2.10.70.10">
    <property type="entry name" value="Complement Module, domain 1"/>
    <property type="match status" value="3"/>
</dbReference>
<evidence type="ECO:0000256" key="3">
    <source>
        <dbReference type="ARBA" id="ARBA00022536"/>
    </source>
</evidence>
<dbReference type="FunFam" id="2.10.25.10:FF:000005">
    <property type="entry name" value="Fibrillin 2"/>
    <property type="match status" value="1"/>
</dbReference>
<evidence type="ECO:0000256" key="1">
    <source>
        <dbReference type="ARBA" id="ARBA00004613"/>
    </source>
</evidence>
<dbReference type="PANTHER" id="PTHR47333:SF1">
    <property type="entry name" value="VON WILLEBRAND FACTOR C AND EGF DOMAIN-CONTAINING PROTEIN"/>
    <property type="match status" value="1"/>
</dbReference>
<evidence type="ECO:0000256" key="9">
    <source>
        <dbReference type="SAM" id="MobiDB-lite"/>
    </source>
</evidence>
<evidence type="ECO:0000256" key="7">
    <source>
        <dbReference type="ARBA" id="ARBA00023180"/>
    </source>
</evidence>
<keyword evidence="5" id="KW-0677">Repeat</keyword>
<feature type="domain" description="VWFC" evidence="12">
    <location>
        <begin position="710"/>
        <end position="770"/>
    </location>
</feature>
<evidence type="ECO:0000256" key="2">
    <source>
        <dbReference type="ARBA" id="ARBA00022525"/>
    </source>
</evidence>
<feature type="domain" description="VWFC" evidence="12">
    <location>
        <begin position="829"/>
        <end position="887"/>
    </location>
</feature>
<dbReference type="GO" id="GO:0005509">
    <property type="term" value="F:calcium ion binding"/>
    <property type="evidence" value="ECO:0007669"/>
    <property type="project" value="InterPro"/>
</dbReference>
<dbReference type="Pfam" id="PF23334">
    <property type="entry name" value="VWC2L_2nd"/>
    <property type="match status" value="3"/>
</dbReference>
<dbReference type="Proteomes" id="UP000812440">
    <property type="component" value="Chromosome 4"/>
</dbReference>
<feature type="region of interest" description="Disordered" evidence="9">
    <location>
        <begin position="1124"/>
        <end position="1167"/>
    </location>
</feature>
<feature type="domain" description="VWFC" evidence="12">
    <location>
        <begin position="643"/>
        <end position="704"/>
    </location>
</feature>
<dbReference type="SMART" id="SM00215">
    <property type="entry name" value="VWC_out"/>
    <property type="match status" value="3"/>
</dbReference>
<protein>
    <recommendedName>
        <fullName evidence="15">von Willebrand factor C and EGF domain-containing protein</fullName>
    </recommendedName>
</protein>
<dbReference type="Gene3D" id="2.10.25.10">
    <property type="entry name" value="Laminin"/>
    <property type="match status" value="7"/>
</dbReference>
<dbReference type="EMBL" id="JAACNH010000007">
    <property type="protein sequence ID" value="KAG8438201.1"/>
    <property type="molecule type" value="Genomic_DNA"/>
</dbReference>
<feature type="signal peptide" evidence="10">
    <location>
        <begin position="1"/>
        <end position="20"/>
    </location>
</feature>
<sequence length="1240" mass="135196">MLPLWLGMSCLLLLNARTGGRVYNGRKKSPAMTTQRLRSGPHVCYSGMGGGCCPGWTISPGTGQCLQPLCSFGCGSGFCIAPNVCSCRDGHQGFTCSDDFANERERALENKGPPLTCLYAACDQNCRLVNGAPMCSCFHGYSLGKDGKSCYDIDECSRPQSKSICQQQCKNSIGSYRCLCYYGYQISPNGHSCIPTKHLNTITGLAAPVPCGEYGCELMCNEGGCEHVSRVCPVGFRMTETANGVICTDIDECEAAACSGTCINTEGGFICDCGPGMKLSADRTVCYDIDECSAKRSPCQQRCKNLQGSYKCLCATGYLLQNNGHTCADINECRRAGMSQRCKHFCHNTHGSFFCSCRAGFILGPDKASCMDLDECLQNVTLCPQGICLNTLGSYYCSCPLGLILTDGACTDIRVGVQTTNLPWETQAVHKDWKPYLPTLPPLQITETKNVGVSPTLRISTMLSKEFPSTTTSAPQSTFTDTLLHPQHLKVGHSPLVQKASGISQMPSKENTIGPSGTTTLAESSEHISNCWHNENLYFNGRTWTDSTCIDCTCQEGKVSCERRTCRPNCSHPIVHPDNCCPSCDGCFFKGLSRADGEIFFNSPDNCTICICLFGNVTCIPPVCPPITCTDPYFSDCCLKCPDGCEYQGQLYPHGAQFSRDDNGCTSCLCQNGAVECSFLPCTSLECPREDWVLKSGQCCFKCREPLETTGCPFDDNGIEIPIGQIWSPGDPCEICICQTDGSIMCKKTDCVETCPNPIKVPGQCCPDCSAGCSYGKRTYKNNENFPSTTDPCLTCICLLGTIACSPIECALNCTYPFHDEGECCPLCRDCTYDGRKVLNGQMFSLESEPCTQCTCQNGEVHCQDILCSTFCSHPYIFPGECCSPCEECSFEGHVLENEGSYILKSDPCVVCHCSDGNVQCEQKVNSCIPCEQNTQDCYNEVPDTTDIKRLQNIQAELRLSSGFQRSNIPLKSLNKAKLSQHSGLSLFHKIIFRKNTQTLDTTPHAKTSTERATEHTDSILGYTETDLTLNIEHPTSNSDTTVTLPAHKEFTFISTPPKDMILQHTKSPNILQSQETTSSSIAQVDAFSYPSIMGKPVPTSFPVTSSKSDISNIIKKALPPRDLTTSTQLPQNIPDMSTYDPTSPFTSGHSKSFSQPPVPTLSPQAQTSGSYFTSIILDPSVNPKIFSSHTSVPARHDAVLTSPAEITEVWNLQRSNNVKHGPGPRPRKENENVKKNLQQ</sequence>
<dbReference type="SUPFAM" id="SSF57603">
    <property type="entry name" value="FnI-like domain"/>
    <property type="match status" value="6"/>
</dbReference>
<dbReference type="CDD" id="cd00054">
    <property type="entry name" value="EGF_CA"/>
    <property type="match status" value="3"/>
</dbReference>
<keyword evidence="7" id="KW-0325">Glycoprotein</keyword>
<dbReference type="PROSITE" id="PS01187">
    <property type="entry name" value="EGF_CA"/>
    <property type="match status" value="3"/>
</dbReference>
<comment type="caution">
    <text evidence="8">Lacks conserved residue(s) required for the propagation of feature annotation.</text>
</comment>
<dbReference type="PROSITE" id="PS00010">
    <property type="entry name" value="ASX_HYDROXYL"/>
    <property type="match status" value="2"/>
</dbReference>
<evidence type="ECO:0008006" key="15">
    <source>
        <dbReference type="Google" id="ProtNLM"/>
    </source>
</evidence>
<dbReference type="Pfam" id="PF00093">
    <property type="entry name" value="VWC"/>
    <property type="match status" value="2"/>
</dbReference>
<dbReference type="SMART" id="SM00214">
    <property type="entry name" value="VWC"/>
    <property type="match status" value="6"/>
</dbReference>
<dbReference type="GO" id="GO:0005576">
    <property type="term" value="C:extracellular region"/>
    <property type="evidence" value="ECO:0007669"/>
    <property type="project" value="UniProtKB-SubCell"/>
</dbReference>
<evidence type="ECO:0000259" key="12">
    <source>
        <dbReference type="PROSITE" id="PS50184"/>
    </source>
</evidence>
<dbReference type="SMART" id="SM00179">
    <property type="entry name" value="EGF_CA"/>
    <property type="match status" value="5"/>
</dbReference>
<dbReference type="InterPro" id="IPR049883">
    <property type="entry name" value="NOTCH1_EGF-like"/>
</dbReference>
<dbReference type="SMART" id="SM00181">
    <property type="entry name" value="EGF"/>
    <property type="match status" value="7"/>
</dbReference>
<gene>
    <name evidence="13" type="ORF">GDO86_008767</name>
</gene>
<feature type="compositionally biased region" description="Basic and acidic residues" evidence="9">
    <location>
        <begin position="1227"/>
        <end position="1240"/>
    </location>
</feature>
<keyword evidence="6" id="KW-1015">Disulfide bond</keyword>
<dbReference type="PROSITE" id="PS50026">
    <property type="entry name" value="EGF_3"/>
    <property type="match status" value="1"/>
</dbReference>
<organism evidence="13 14">
    <name type="scientific">Hymenochirus boettgeri</name>
    <name type="common">Congo dwarf clawed frog</name>
    <dbReference type="NCBI Taxonomy" id="247094"/>
    <lineage>
        <taxon>Eukaryota</taxon>
        <taxon>Metazoa</taxon>
        <taxon>Chordata</taxon>
        <taxon>Craniata</taxon>
        <taxon>Vertebrata</taxon>
        <taxon>Euteleostomi</taxon>
        <taxon>Amphibia</taxon>
        <taxon>Batrachia</taxon>
        <taxon>Anura</taxon>
        <taxon>Pipoidea</taxon>
        <taxon>Pipidae</taxon>
        <taxon>Pipinae</taxon>
        <taxon>Hymenochirus</taxon>
    </lineage>
</organism>
<dbReference type="InterPro" id="IPR001881">
    <property type="entry name" value="EGF-like_Ca-bd_dom"/>
</dbReference>
<dbReference type="AlphaFoldDB" id="A0A8T2J6B5"/>
<feature type="domain" description="VWFC" evidence="12">
    <location>
        <begin position="771"/>
        <end position="829"/>
    </location>
</feature>
<evidence type="ECO:0000256" key="5">
    <source>
        <dbReference type="ARBA" id="ARBA00022737"/>
    </source>
</evidence>
<evidence type="ECO:0000256" key="4">
    <source>
        <dbReference type="ARBA" id="ARBA00022729"/>
    </source>
</evidence>
<proteinExistence type="predicted"/>
<comment type="subcellular location">
    <subcellularLocation>
        <location evidence="1">Secreted</location>
    </subcellularLocation>
</comment>
<keyword evidence="3 8" id="KW-0245">EGF-like domain</keyword>
<name>A0A8T2J6B5_9PIPI</name>
<dbReference type="InterPro" id="IPR000742">
    <property type="entry name" value="EGF"/>
</dbReference>
<evidence type="ECO:0000259" key="11">
    <source>
        <dbReference type="PROSITE" id="PS50026"/>
    </source>
</evidence>
<feature type="domain" description="VWFC" evidence="12">
    <location>
        <begin position="529"/>
        <end position="585"/>
    </location>
</feature>
<dbReference type="PROSITE" id="PS50184">
    <property type="entry name" value="VWFC_2"/>
    <property type="match status" value="5"/>
</dbReference>
<feature type="domain" description="EGF-like" evidence="11">
    <location>
        <begin position="288"/>
        <end position="328"/>
    </location>
</feature>
<comment type="caution">
    <text evidence="13">The sequence shown here is derived from an EMBL/GenBank/DDBJ whole genome shotgun (WGS) entry which is preliminary data.</text>
</comment>
<evidence type="ECO:0000256" key="10">
    <source>
        <dbReference type="SAM" id="SignalP"/>
    </source>
</evidence>
<dbReference type="SUPFAM" id="SSF57196">
    <property type="entry name" value="EGF/Laminin"/>
    <property type="match status" value="3"/>
</dbReference>
<evidence type="ECO:0000256" key="8">
    <source>
        <dbReference type="PROSITE-ProRule" id="PRU00076"/>
    </source>
</evidence>
<accession>A0A8T2J6B5</accession>
<dbReference type="InterPro" id="IPR000152">
    <property type="entry name" value="EGF-type_Asp/Asn_hydroxyl_site"/>
</dbReference>
<evidence type="ECO:0000256" key="6">
    <source>
        <dbReference type="ARBA" id="ARBA00023157"/>
    </source>
</evidence>
<feature type="chain" id="PRO_5035784700" description="von Willebrand factor C and EGF domain-containing protein" evidence="10">
    <location>
        <begin position="21"/>
        <end position="1240"/>
    </location>
</feature>
<dbReference type="SUPFAM" id="SSF57184">
    <property type="entry name" value="Growth factor receptor domain"/>
    <property type="match status" value="1"/>
</dbReference>
<evidence type="ECO:0000313" key="14">
    <source>
        <dbReference type="Proteomes" id="UP000812440"/>
    </source>
</evidence>
<dbReference type="FunFam" id="2.10.25.10:FF:000240">
    <property type="entry name" value="Vitamin K-dependent protein S"/>
    <property type="match status" value="1"/>
</dbReference>
<reference evidence="13" key="1">
    <citation type="thesis" date="2020" institute="ProQuest LLC" country="789 East Eisenhower Parkway, Ann Arbor, MI, USA">
        <title>Comparative Genomics and Chromosome Evolution.</title>
        <authorList>
            <person name="Mudd A.B."/>
        </authorList>
    </citation>
    <scope>NUCLEOTIDE SEQUENCE</scope>
    <source>
        <strain evidence="13">Female2</strain>
        <tissue evidence="13">Blood</tissue>
    </source>
</reference>
<dbReference type="InterPro" id="IPR009030">
    <property type="entry name" value="Growth_fac_rcpt_cys_sf"/>
</dbReference>
<keyword evidence="4 10" id="KW-0732">Signal</keyword>
<feature type="region of interest" description="Disordered" evidence="9">
    <location>
        <begin position="1213"/>
        <end position="1240"/>
    </location>
</feature>
<dbReference type="PANTHER" id="PTHR47333">
    <property type="entry name" value="VON WILLEBRAND FACTOR C AND EGF DOMAIN-CONTAINING PROTEIN"/>
    <property type="match status" value="1"/>
</dbReference>
<dbReference type="PROSITE" id="PS01186">
    <property type="entry name" value="EGF_2"/>
    <property type="match status" value="3"/>
</dbReference>
<keyword evidence="2" id="KW-0964">Secreted</keyword>
<dbReference type="InterPro" id="IPR018097">
    <property type="entry name" value="EGF_Ca-bd_CS"/>
</dbReference>
<dbReference type="InterPro" id="IPR052080">
    <property type="entry name" value="vWF_C/EGF_Fibrillin"/>
</dbReference>
<dbReference type="OrthoDB" id="10045365at2759"/>
<evidence type="ECO:0000313" key="13">
    <source>
        <dbReference type="EMBL" id="KAG8438201.1"/>
    </source>
</evidence>
<dbReference type="Pfam" id="PF07645">
    <property type="entry name" value="EGF_CA"/>
    <property type="match status" value="5"/>
</dbReference>
<dbReference type="InterPro" id="IPR001007">
    <property type="entry name" value="VWF_dom"/>
</dbReference>
<dbReference type="PROSITE" id="PS01208">
    <property type="entry name" value="VWFC_1"/>
    <property type="match status" value="2"/>
</dbReference>